<comment type="caution">
    <text evidence="1">The sequence shown here is derived from an EMBL/GenBank/DDBJ whole genome shotgun (WGS) entry which is preliminary data.</text>
</comment>
<organism evidence="1 2">
    <name type="scientific">Methylobacterium gnaphalii</name>
    <dbReference type="NCBI Taxonomy" id="1010610"/>
    <lineage>
        <taxon>Bacteria</taxon>
        <taxon>Pseudomonadati</taxon>
        <taxon>Pseudomonadota</taxon>
        <taxon>Alphaproteobacteria</taxon>
        <taxon>Hyphomicrobiales</taxon>
        <taxon>Methylobacteriaceae</taxon>
        <taxon>Methylobacterium</taxon>
    </lineage>
</organism>
<reference evidence="1 2" key="1">
    <citation type="submission" date="2019-07" db="EMBL/GenBank/DDBJ databases">
        <title>Whole genome shotgun sequence of Methylobacterium gnaphalii NBRC 107716.</title>
        <authorList>
            <person name="Hosoyama A."/>
            <person name="Uohara A."/>
            <person name="Ohji S."/>
            <person name="Ichikawa N."/>
        </authorList>
    </citation>
    <scope>NUCLEOTIDE SEQUENCE [LARGE SCALE GENOMIC DNA]</scope>
    <source>
        <strain evidence="1 2">NBRC 107716</strain>
    </source>
</reference>
<protein>
    <submittedName>
        <fullName evidence="1">Uncharacterized protein</fullName>
    </submittedName>
</protein>
<keyword evidence="2" id="KW-1185">Reference proteome</keyword>
<dbReference type="EMBL" id="BJZV01000034">
    <property type="protein sequence ID" value="GEP12271.1"/>
    <property type="molecule type" value="Genomic_DNA"/>
</dbReference>
<evidence type="ECO:0000313" key="2">
    <source>
        <dbReference type="Proteomes" id="UP000321750"/>
    </source>
</evidence>
<accession>A0A512JQQ9</accession>
<dbReference type="AlphaFoldDB" id="A0A512JQQ9"/>
<dbReference type="Proteomes" id="UP000321750">
    <property type="component" value="Unassembled WGS sequence"/>
</dbReference>
<sequence length="176" mass="19687">MIKQSQQRRLEDLRERHSNITEFNDNMNRLVASASAVVAELQKSENFAGFVNISGVAGSAASACEIALEVIDNASAMLGKPWGDRSTMATIRSLRDNLHRFGSFAIDARRILKIISGTLHRPDDRELLEELRKFAKKADRAFRPCFDDASVLHAKLTAEQIRIESELDSIQSQMTV</sequence>
<gene>
    <name evidence="1" type="ORF">MGN01_41160</name>
</gene>
<proteinExistence type="predicted"/>
<evidence type="ECO:0000313" key="1">
    <source>
        <dbReference type="EMBL" id="GEP12271.1"/>
    </source>
</evidence>
<name>A0A512JQQ9_9HYPH</name>